<accession>A0ACD4NIR8</accession>
<dbReference type="EMBL" id="CP113520">
    <property type="protein sequence ID" value="WAJ26713.1"/>
    <property type="molecule type" value="Genomic_DNA"/>
</dbReference>
<dbReference type="Proteomes" id="UP001163223">
    <property type="component" value="Chromosome"/>
</dbReference>
<keyword evidence="2" id="KW-1185">Reference proteome</keyword>
<evidence type="ECO:0000313" key="2">
    <source>
        <dbReference type="Proteomes" id="UP001163223"/>
    </source>
</evidence>
<reference evidence="1" key="1">
    <citation type="submission" date="2022-11" db="EMBL/GenBank/DDBJ databases">
        <title>beta-Carotene-producing bacterium, Jeongeuplla avenae sp. nov., alleviates the salt stress of Arabidopsis seedlings.</title>
        <authorList>
            <person name="Jiang L."/>
            <person name="Lee J."/>
        </authorList>
    </citation>
    <scope>NUCLEOTIDE SEQUENCE</scope>
    <source>
        <strain evidence="1">DY_R2A_6</strain>
    </source>
</reference>
<proteinExistence type="predicted"/>
<name>A0ACD4NIR8_9HYPH</name>
<evidence type="ECO:0000313" key="1">
    <source>
        <dbReference type="EMBL" id="WAJ26713.1"/>
    </source>
</evidence>
<gene>
    <name evidence="1" type="ORF">OXU80_17825</name>
</gene>
<protein>
    <submittedName>
        <fullName evidence="1">Uncharacterized protein</fullName>
    </submittedName>
</protein>
<organism evidence="1 2">
    <name type="scientific">Antarcticirhabdus aurantiaca</name>
    <dbReference type="NCBI Taxonomy" id="2606717"/>
    <lineage>
        <taxon>Bacteria</taxon>
        <taxon>Pseudomonadati</taxon>
        <taxon>Pseudomonadota</taxon>
        <taxon>Alphaproteobacteria</taxon>
        <taxon>Hyphomicrobiales</taxon>
        <taxon>Aurantimonadaceae</taxon>
        <taxon>Antarcticirhabdus</taxon>
    </lineage>
</organism>
<sequence>MQKDREKGAHGAYGIRHRADKLLDRGPLEVAGNKKDARRNSFRDRLPELLKGSEVRKIRTRSRLGYTGAVPMTRIGRKVVSGESLLELDFLLVVDDVVGDLADVVAQPMSFRLPLGRKGSTWIPDFLVVHHEGPSELVEVKTEKTLHPADVDRHTAIRARVEAMRAAANGAGYRFRLATEREIRVQPRLANARLVHHLMNPFLKTHDLRVGAAALADLPDAADVAAFAARLPPHLRPLALMLAINLERGRMLAFDRTRPIGPSASFRIRRNYR</sequence>